<keyword evidence="4" id="KW-0233">DNA recombination</keyword>
<protein>
    <submittedName>
        <fullName evidence="8">TnpA family transposase</fullName>
    </submittedName>
</protein>
<evidence type="ECO:0000256" key="4">
    <source>
        <dbReference type="ARBA" id="ARBA00023172"/>
    </source>
</evidence>
<dbReference type="InterPro" id="IPR047653">
    <property type="entry name" value="Tn3-like_transpos"/>
</dbReference>
<name>A0A2S6G3G5_9GAMM</name>
<evidence type="ECO:0000313" key="9">
    <source>
        <dbReference type="Proteomes" id="UP000239446"/>
    </source>
</evidence>
<dbReference type="EMBL" id="PTIU01000027">
    <property type="protein sequence ID" value="PPK53420.1"/>
    <property type="molecule type" value="Genomic_DNA"/>
</dbReference>
<dbReference type="EMBL" id="PTIT01000024">
    <property type="protein sequence ID" value="PPK50515.1"/>
    <property type="molecule type" value="Genomic_DNA"/>
</dbReference>
<proteinExistence type="inferred from homology"/>
<feature type="domain" description="Tn3 transposase DDE" evidence="5">
    <location>
        <begin position="586"/>
        <end position="972"/>
    </location>
</feature>
<accession>A0A2S6G3G5</accession>
<dbReference type="GO" id="GO:0004803">
    <property type="term" value="F:transposase activity"/>
    <property type="evidence" value="ECO:0007669"/>
    <property type="project" value="InterPro"/>
</dbReference>
<dbReference type="GO" id="GO:0006313">
    <property type="term" value="P:DNA transposition"/>
    <property type="evidence" value="ECO:0007669"/>
    <property type="project" value="InterPro"/>
</dbReference>
<reference evidence="7 10" key="1">
    <citation type="submission" date="2018-02" db="EMBL/GenBank/DDBJ databases">
        <title>Deep subsurface shale carbon reservoir microbial communities from Ohio and West Virginia, USA.</title>
        <authorList>
            <person name="Wrighton K."/>
        </authorList>
    </citation>
    <scope>NUCLEOTIDE SEQUENCE [LARGE SCALE GENOMIC DNA]</scope>
    <source>
        <strain evidence="7 10">UTICA-S1B6</strain>
    </source>
</reference>
<keyword evidence="10" id="KW-1185">Reference proteome</keyword>
<dbReference type="RefSeq" id="WP_258075655.1">
    <property type="nucleotide sequence ID" value="NZ_PTIT01000024.1"/>
</dbReference>
<comment type="similarity">
    <text evidence="1">Belongs to the transposase 7 family.</text>
</comment>
<dbReference type="Pfam" id="PF13700">
    <property type="entry name" value="DUF4158"/>
    <property type="match status" value="1"/>
</dbReference>
<evidence type="ECO:0000256" key="2">
    <source>
        <dbReference type="ARBA" id="ARBA00022578"/>
    </source>
</evidence>
<evidence type="ECO:0000256" key="3">
    <source>
        <dbReference type="ARBA" id="ARBA00023125"/>
    </source>
</evidence>
<evidence type="ECO:0000259" key="5">
    <source>
        <dbReference type="Pfam" id="PF01526"/>
    </source>
</evidence>
<dbReference type="AlphaFoldDB" id="A0A2S6G3G5"/>
<evidence type="ECO:0000256" key="1">
    <source>
        <dbReference type="ARBA" id="ARBA00009402"/>
    </source>
</evidence>
<evidence type="ECO:0000259" key="6">
    <source>
        <dbReference type="Pfam" id="PF13700"/>
    </source>
</evidence>
<dbReference type="NCBIfam" id="NF033527">
    <property type="entry name" value="transpos_Tn3"/>
    <property type="match status" value="1"/>
</dbReference>
<dbReference type="GO" id="GO:0003677">
    <property type="term" value="F:DNA binding"/>
    <property type="evidence" value="ECO:0007669"/>
    <property type="project" value="UniProtKB-KW"/>
</dbReference>
<dbReference type="InterPro" id="IPR002513">
    <property type="entry name" value="Tn3_Tnp_DDE_dom"/>
</dbReference>
<dbReference type="Pfam" id="PF01526">
    <property type="entry name" value="DDE_Tnp_Tn3"/>
    <property type="match status" value="1"/>
</dbReference>
<dbReference type="InterPro" id="IPR025296">
    <property type="entry name" value="DUF4158"/>
</dbReference>
<feature type="domain" description="DUF4158" evidence="6">
    <location>
        <begin position="2"/>
        <end position="167"/>
    </location>
</feature>
<reference evidence="8 9" key="2">
    <citation type="submission" date="2018-02" db="EMBL/GenBank/DDBJ databases">
        <title>Subsurface microbial communities from deep shales in Ohio and West Virginia, USA.</title>
        <authorList>
            <person name="Wrighton K."/>
        </authorList>
    </citation>
    <scope>NUCLEOTIDE SEQUENCE [LARGE SCALE GENOMIC DNA]</scope>
    <source>
        <strain evidence="8 9">UTICA-S1B9</strain>
    </source>
</reference>
<sequence>MSAIQETAYPRFRTDIPQQELDAVYTPTSGEQRWARRRTRQILERFFLLLHLKAYQKQGFFSSSVGLPGDLRRHIAQCLGLDKQPTKAQRQQYDRSATRKRHIPWIRTYVGSRTLDEAAHAWLSSQAKKAAESREVLADIINILLEELVRHRFEIPGFTVLLRLAKNARATVNDRCYRSIVSELNDETKALVNDLLVSPPGIEISGWQRLKREIRKPTNKEIRSYLQHLKWLKDIVEQLPGVKSIPVIKRRQFAHEARALDVAKMARIPARKRYALAVVLIRQQYAQALDDTAELLIKLMRQLETTAQQNLLAYQMEQTQRTDRLVSCFKDVLTAMEAEPNPWQSLQAVVGDKRQEWLDECEEHLAYAGNNYLPFMLRPFRTKRSLLYNCLEILTFQSTSSDLLSIQLIELLRKTRSLKAETLDLRVHSPDLVEIIQQTKWTLEKWRRLIFIRPDSVTVHRKYFELAVLNLVKQELKSADLAVVHGDRFDDHRDQLVSWSDYEQEIDQYGLEVELPIEPKALSRHLKDQLTQVSRLVDAAFPDNTHAAIEDGRIVIKRNQKQGSPTNWQALDDDITRRLGTRSIVDVLVDAERWLGLHREFGPLSGYEGRVENPRLRFIATLFCYGCNLGPSQTADSIKQLNRRQVAWLNLNHVTEDRLDRAVVKVINAYKKYELPGYWGTGRRAAADGTKWNLYEQNLLSEYHIRYGGYGGIGYYHVSDTYIALFSHFIPCGVHEAVYILDGLLENQSDIQPDTLHGDTQAQSYPVFGLAYLLGIKLMPRIRNIKDLNFYRPDRRFRYAHIEELFNGHIDWARIERHLPDMLRVAVSIKLGKITASTILRRLGTYSRKNKLYFAFRELGKVVRTGFLLNYIDDVELRQTIHAATNKNEQFNGFAKWSFFGGEGIIAANLRHEQQKVVKYNHLVANMLILHNVEALSRVLRDMAAEGIAITEDVLKALSPYRTRHINRFGDYTLDFRRPVGQQLFDLKLAELTPQGTAGDQVNPKHEPKNTG</sequence>
<dbReference type="Proteomes" id="UP000239446">
    <property type="component" value="Unassembled WGS sequence"/>
</dbReference>
<evidence type="ECO:0000313" key="7">
    <source>
        <dbReference type="EMBL" id="PPK50515.1"/>
    </source>
</evidence>
<comment type="caution">
    <text evidence="8">The sequence shown here is derived from an EMBL/GenBank/DDBJ whole genome shotgun (WGS) entry which is preliminary data.</text>
</comment>
<organism evidence="8 9">
    <name type="scientific">Marinobacter persicus</name>
    <dbReference type="NCBI Taxonomy" id="930118"/>
    <lineage>
        <taxon>Bacteria</taxon>
        <taxon>Pseudomonadati</taxon>
        <taxon>Pseudomonadota</taxon>
        <taxon>Gammaproteobacteria</taxon>
        <taxon>Pseudomonadales</taxon>
        <taxon>Marinobacteraceae</taxon>
        <taxon>Marinobacter</taxon>
    </lineage>
</organism>
<evidence type="ECO:0000313" key="10">
    <source>
        <dbReference type="Proteomes" id="UP000239648"/>
    </source>
</evidence>
<keyword evidence="3" id="KW-0238">DNA-binding</keyword>
<gene>
    <name evidence="8" type="ORF">B0H24_10277</name>
    <name evidence="7" type="ORF">BY455_12418</name>
</gene>
<evidence type="ECO:0000313" key="8">
    <source>
        <dbReference type="EMBL" id="PPK53420.1"/>
    </source>
</evidence>
<dbReference type="Proteomes" id="UP000239648">
    <property type="component" value="Unassembled WGS sequence"/>
</dbReference>
<keyword evidence="2" id="KW-0815">Transposition</keyword>